<dbReference type="RefSeq" id="WP_026216957.1">
    <property type="nucleotide sequence ID" value="NZ_LT906439.1"/>
</dbReference>
<name>A0A239SNL3_9STRE</name>
<protein>
    <submittedName>
        <fullName evidence="2">Serine hydroxymethyltransferase</fullName>
    </submittedName>
</protein>
<dbReference type="STRING" id="1123308.GCA_000380085_01168"/>
<evidence type="ECO:0000259" key="1">
    <source>
        <dbReference type="PROSITE" id="PS50943"/>
    </source>
</evidence>
<keyword evidence="3" id="KW-1185">Reference proteome</keyword>
<dbReference type="GO" id="GO:0032259">
    <property type="term" value="P:methylation"/>
    <property type="evidence" value="ECO:0007669"/>
    <property type="project" value="UniProtKB-KW"/>
</dbReference>
<dbReference type="Proteomes" id="UP000215185">
    <property type="component" value="Chromosome 1"/>
</dbReference>
<dbReference type="Gene3D" id="1.25.40.10">
    <property type="entry name" value="Tetratricopeptide repeat domain"/>
    <property type="match status" value="1"/>
</dbReference>
<dbReference type="OrthoDB" id="1150409at2"/>
<proteinExistence type="predicted"/>
<sequence>MGKLLASRMRSRRKELNLSQVELAAGICEQAQISKIERDADYSPGVDLIYALAKKLNVTMDYFFDENIHVESDYLTQFRAVSKKFLDLRDYKSLKYIYELEAAKTVKLPLSDQLYLQWIEAVVLFNHDHKQSEAIKKLESILSKYSEYDWEYLNISNSLLHFYFQTDERSKFEEVYNHMTNLFKSVKVRTIDELEILIKCRYNFCRYLWLNHQTETAISETLETIDICLKNNSFYCLANLYCLLGNVSEDFAHKDVVKQYFVTAQHVYQLERNDKMALELERFINETFPA</sequence>
<dbReference type="EMBL" id="LT906439">
    <property type="protein sequence ID" value="SNU87045.1"/>
    <property type="molecule type" value="Genomic_DNA"/>
</dbReference>
<dbReference type="PANTHER" id="PTHR37038:SF14">
    <property type="entry name" value="TRANSCRIPTIONAL ACTIVATOR"/>
    <property type="match status" value="1"/>
</dbReference>
<dbReference type="InterPro" id="IPR011990">
    <property type="entry name" value="TPR-like_helical_dom_sf"/>
</dbReference>
<dbReference type="PROSITE" id="PS50943">
    <property type="entry name" value="HTH_CROC1"/>
    <property type="match status" value="1"/>
</dbReference>
<reference evidence="2 3" key="1">
    <citation type="submission" date="2017-06" db="EMBL/GenBank/DDBJ databases">
        <authorList>
            <consortium name="Pathogen Informatics"/>
        </authorList>
    </citation>
    <scope>NUCLEOTIDE SEQUENCE [LARGE SCALE GENOMIC DNA]</scope>
    <source>
        <strain evidence="2 3">NCTC13788</strain>
    </source>
</reference>
<dbReference type="PANTHER" id="PTHR37038">
    <property type="entry name" value="TRANSCRIPTIONAL REGULATOR-RELATED"/>
    <property type="match status" value="1"/>
</dbReference>
<dbReference type="SUPFAM" id="SSF47413">
    <property type="entry name" value="lambda repressor-like DNA-binding domains"/>
    <property type="match status" value="1"/>
</dbReference>
<accession>A0A239SNL3</accession>
<dbReference type="InterPro" id="IPR001387">
    <property type="entry name" value="Cro/C1-type_HTH"/>
</dbReference>
<feature type="domain" description="HTH cro/C1-type" evidence="1">
    <location>
        <begin position="9"/>
        <end position="63"/>
    </location>
</feature>
<keyword evidence="2" id="KW-0808">Transferase</keyword>
<dbReference type="InterPro" id="IPR010982">
    <property type="entry name" value="Lambda_DNA-bd_dom_sf"/>
</dbReference>
<dbReference type="GO" id="GO:0008168">
    <property type="term" value="F:methyltransferase activity"/>
    <property type="evidence" value="ECO:0007669"/>
    <property type="project" value="UniProtKB-KW"/>
</dbReference>
<dbReference type="eggNOG" id="COG1396">
    <property type="taxonomic scope" value="Bacteria"/>
</dbReference>
<dbReference type="GO" id="GO:0003677">
    <property type="term" value="F:DNA binding"/>
    <property type="evidence" value="ECO:0007669"/>
    <property type="project" value="InterPro"/>
</dbReference>
<dbReference type="Pfam" id="PF01381">
    <property type="entry name" value="HTH_3"/>
    <property type="match status" value="1"/>
</dbReference>
<evidence type="ECO:0000313" key="2">
    <source>
        <dbReference type="EMBL" id="SNU87045.1"/>
    </source>
</evidence>
<keyword evidence="2" id="KW-0489">Methyltransferase</keyword>
<dbReference type="CDD" id="cd00093">
    <property type="entry name" value="HTH_XRE"/>
    <property type="match status" value="1"/>
</dbReference>
<evidence type="ECO:0000313" key="3">
    <source>
        <dbReference type="Proteomes" id="UP000215185"/>
    </source>
</evidence>
<dbReference type="AlphaFoldDB" id="A0A239SNL3"/>
<gene>
    <name evidence="2" type="ORF">SAMEA4412692_00494</name>
</gene>
<dbReference type="SMART" id="SM00530">
    <property type="entry name" value="HTH_XRE"/>
    <property type="match status" value="1"/>
</dbReference>
<dbReference type="KEGG" id="smen:SAMEA4412692_0494"/>
<dbReference type="InterPro" id="IPR053163">
    <property type="entry name" value="HTH-type_regulator_Rgg"/>
</dbReference>
<organism evidence="2 3">
    <name type="scientific">Streptococcus merionis</name>
    <dbReference type="NCBI Taxonomy" id="400065"/>
    <lineage>
        <taxon>Bacteria</taxon>
        <taxon>Bacillati</taxon>
        <taxon>Bacillota</taxon>
        <taxon>Bacilli</taxon>
        <taxon>Lactobacillales</taxon>
        <taxon>Streptococcaceae</taxon>
        <taxon>Streptococcus</taxon>
    </lineage>
</organism>